<keyword evidence="2" id="KW-0732">Signal</keyword>
<feature type="signal peptide" evidence="2">
    <location>
        <begin position="1"/>
        <end position="25"/>
    </location>
</feature>
<feature type="compositionally biased region" description="Polar residues" evidence="1">
    <location>
        <begin position="27"/>
        <end position="39"/>
    </location>
</feature>
<dbReference type="Proteomes" id="UP000064967">
    <property type="component" value="Chromosome"/>
</dbReference>
<sequence length="316" mass="33103">MVGKKLWIFVCLVLFLAGCGGGAMKASPTTPVEAESSSPARVEGVGGADAKSASPAQAEPGAYPSAAPPSDFSAGTSADSSSASPRAQRAQREPAPESRPGLGTEYGESRTSRVHDVSFVRDSSRPFAVAMLNYNDRRGVEALAAKHAAEDSRRGIDAGEGAVTVSIRNAAGDPLDAIHVGGRTFVIGQAGERYSIVLENHTGHRFEAVATVDGLDVINGRTGTFDNRGYVLMPFATLEIDGFRQSTSSVAAFRFASVADSYAARTGSARNVGVIGVAFFGERGDSFVPEREVRLRDTASPFPADPRFAPAPPPRR</sequence>
<proteinExistence type="predicted"/>
<feature type="compositionally biased region" description="Low complexity" evidence="1">
    <location>
        <begin position="77"/>
        <end position="88"/>
    </location>
</feature>
<feature type="chain" id="PRO_5005467137" evidence="2">
    <location>
        <begin position="26"/>
        <end position="316"/>
    </location>
</feature>
<dbReference type="AlphaFoldDB" id="A0A0K1QAG5"/>
<keyword evidence="4" id="KW-1185">Reference proteome</keyword>
<evidence type="ECO:0000256" key="2">
    <source>
        <dbReference type="SAM" id="SignalP"/>
    </source>
</evidence>
<reference evidence="3 4" key="1">
    <citation type="submission" date="2015-08" db="EMBL/GenBank/DDBJ databases">
        <authorList>
            <person name="Babu N.S."/>
            <person name="Beckwith C.J."/>
            <person name="Beseler K.G."/>
            <person name="Brison A."/>
            <person name="Carone J.V."/>
            <person name="Caskin T.P."/>
            <person name="Diamond M."/>
            <person name="Durham M.E."/>
            <person name="Foxe J.M."/>
            <person name="Go M."/>
            <person name="Henderson B.A."/>
            <person name="Jones I.B."/>
            <person name="McGettigan J.A."/>
            <person name="Micheletti S.J."/>
            <person name="Nasrallah M.E."/>
            <person name="Ortiz D."/>
            <person name="Piller C.R."/>
            <person name="Privatt S.R."/>
            <person name="Schneider S.L."/>
            <person name="Sharp S."/>
            <person name="Smith T.C."/>
            <person name="Stanton J.D."/>
            <person name="Ullery H.E."/>
            <person name="Wilson R.J."/>
            <person name="Serrano M.G."/>
            <person name="Buck G."/>
            <person name="Lee V."/>
            <person name="Wang Y."/>
            <person name="Carvalho R."/>
            <person name="Voegtly L."/>
            <person name="Shi R."/>
            <person name="Duckworth R."/>
            <person name="Johnson A."/>
            <person name="Loviza R."/>
            <person name="Walstead R."/>
            <person name="Shah Z."/>
            <person name="Kiflezghi M."/>
            <person name="Wade K."/>
            <person name="Ball S.L."/>
            <person name="Bradley K.W."/>
            <person name="Asai D.J."/>
            <person name="Bowman C.A."/>
            <person name="Russell D.A."/>
            <person name="Pope W.H."/>
            <person name="Jacobs-Sera D."/>
            <person name="Hendrix R.W."/>
            <person name="Hatfull G.F."/>
        </authorList>
    </citation>
    <scope>NUCLEOTIDE SEQUENCE [LARGE SCALE GENOMIC DNA]</scope>
    <source>
        <strain evidence="3 4">DSM 27648</strain>
    </source>
</reference>
<dbReference type="RefSeq" id="WP_146653597.1">
    <property type="nucleotide sequence ID" value="NZ_CP012333.1"/>
</dbReference>
<dbReference type="OrthoDB" id="5393649at2"/>
<name>A0A0K1QAG5_9BACT</name>
<dbReference type="PROSITE" id="PS51257">
    <property type="entry name" value="PROKAR_LIPOPROTEIN"/>
    <property type="match status" value="1"/>
</dbReference>
<feature type="region of interest" description="Disordered" evidence="1">
    <location>
        <begin position="23"/>
        <end position="112"/>
    </location>
</feature>
<evidence type="ECO:0000313" key="3">
    <source>
        <dbReference type="EMBL" id="AKV02724.1"/>
    </source>
</evidence>
<keyword evidence="3" id="KW-0449">Lipoprotein</keyword>
<protein>
    <submittedName>
        <fullName evidence="3">Putative outer membrane lipoprotein</fullName>
    </submittedName>
</protein>
<accession>A0A0K1QAG5</accession>
<dbReference type="KEGG" id="llu:AKJ09_09387"/>
<feature type="region of interest" description="Disordered" evidence="1">
    <location>
        <begin position="296"/>
        <end position="316"/>
    </location>
</feature>
<dbReference type="EMBL" id="CP012333">
    <property type="protein sequence ID" value="AKV02724.1"/>
    <property type="molecule type" value="Genomic_DNA"/>
</dbReference>
<organism evidence="3 4">
    <name type="scientific">Labilithrix luteola</name>
    <dbReference type="NCBI Taxonomy" id="1391654"/>
    <lineage>
        <taxon>Bacteria</taxon>
        <taxon>Pseudomonadati</taxon>
        <taxon>Myxococcota</taxon>
        <taxon>Polyangia</taxon>
        <taxon>Polyangiales</taxon>
        <taxon>Labilitrichaceae</taxon>
        <taxon>Labilithrix</taxon>
    </lineage>
</organism>
<evidence type="ECO:0000313" key="4">
    <source>
        <dbReference type="Proteomes" id="UP000064967"/>
    </source>
</evidence>
<evidence type="ECO:0000256" key="1">
    <source>
        <dbReference type="SAM" id="MobiDB-lite"/>
    </source>
</evidence>
<gene>
    <name evidence="3" type="ORF">AKJ09_09387</name>
</gene>